<evidence type="ECO:0000259" key="3">
    <source>
        <dbReference type="Pfam" id="PF01168"/>
    </source>
</evidence>
<evidence type="ECO:0000256" key="1">
    <source>
        <dbReference type="ARBA" id="ARBA00022898"/>
    </source>
</evidence>
<dbReference type="Proteomes" id="UP000654075">
    <property type="component" value="Unassembled WGS sequence"/>
</dbReference>
<comment type="similarity">
    <text evidence="2">Belongs to the pyridoxal phosphate-binding protein YggS/PROSC family.</text>
</comment>
<dbReference type="NCBIfam" id="TIGR00044">
    <property type="entry name" value="YggS family pyridoxal phosphate-dependent enzyme"/>
    <property type="match status" value="1"/>
</dbReference>
<keyword evidence="5" id="KW-1185">Reference proteome</keyword>
<evidence type="ECO:0000313" key="5">
    <source>
        <dbReference type="Proteomes" id="UP000654075"/>
    </source>
</evidence>
<feature type="non-terminal residue" evidence="4">
    <location>
        <position position="273"/>
    </location>
</feature>
<dbReference type="InterPro" id="IPR011078">
    <property type="entry name" value="PyrdxlP_homeostasis"/>
</dbReference>
<evidence type="ECO:0000256" key="2">
    <source>
        <dbReference type="RuleBase" id="RU004514"/>
    </source>
</evidence>
<dbReference type="OMA" id="PINIMVQ"/>
<accession>A0A813DI86</accession>
<dbReference type="PROSITE" id="PS01211">
    <property type="entry name" value="UPF0001"/>
    <property type="match status" value="1"/>
</dbReference>
<dbReference type="InterPro" id="IPR029066">
    <property type="entry name" value="PLP-binding_barrel"/>
</dbReference>
<name>A0A813DI86_POLGL</name>
<protein>
    <recommendedName>
        <fullName evidence="3">Alanine racemase N-terminal domain-containing protein</fullName>
    </recommendedName>
</protein>
<dbReference type="GO" id="GO:0030170">
    <property type="term" value="F:pyridoxal phosphate binding"/>
    <property type="evidence" value="ECO:0007669"/>
    <property type="project" value="InterPro"/>
</dbReference>
<dbReference type="OrthoDB" id="10264196at2759"/>
<dbReference type="AlphaFoldDB" id="A0A813DI86"/>
<dbReference type="InterPro" id="IPR001608">
    <property type="entry name" value="Ala_racemase_N"/>
</dbReference>
<dbReference type="PANTHER" id="PTHR10146:SF14">
    <property type="entry name" value="PYRIDOXAL PHOSPHATE HOMEOSTASIS PROTEIN"/>
    <property type="match status" value="1"/>
</dbReference>
<keyword evidence="1" id="KW-0663">Pyridoxal phosphate</keyword>
<sequence length="273" mass="28550">MMPPSCTWELEVRQAGRARLQGIIVLLLLPVWLKHSVPGSRSFAASKLKPASSELVARPATGGPASVASPSDVTDVGVVSDVPDVGAALAAVLTSIRDEAAERPVRLVAVSKFQSAAAVQSAHEAGQVDFGENYVQELVQKVAELPQSIRWHFIGKLQSNKVRKLLQGAPQLTAIETVDSAGLADRICTVALELGRGIGDVLPLDIFVQVDTSGEATKGGVMPGDANALAAHIVQKCGPSLRLAGLMTIGAPGDDSAFDRLRDARDRVAAEIG</sequence>
<dbReference type="EMBL" id="CAJNNV010002122">
    <property type="protein sequence ID" value="CAE8586548.1"/>
    <property type="molecule type" value="Genomic_DNA"/>
</dbReference>
<organism evidence="4 5">
    <name type="scientific">Polarella glacialis</name>
    <name type="common">Dinoflagellate</name>
    <dbReference type="NCBI Taxonomy" id="89957"/>
    <lineage>
        <taxon>Eukaryota</taxon>
        <taxon>Sar</taxon>
        <taxon>Alveolata</taxon>
        <taxon>Dinophyceae</taxon>
        <taxon>Suessiales</taxon>
        <taxon>Suessiaceae</taxon>
        <taxon>Polarella</taxon>
    </lineage>
</organism>
<dbReference type="PANTHER" id="PTHR10146">
    <property type="entry name" value="PROLINE SYNTHETASE CO-TRANSCRIBED BACTERIAL HOMOLOG PROTEIN"/>
    <property type="match status" value="1"/>
</dbReference>
<gene>
    <name evidence="4" type="ORF">PGLA1383_LOCUS5404</name>
</gene>
<proteinExistence type="inferred from homology"/>
<dbReference type="Pfam" id="PF01168">
    <property type="entry name" value="Ala_racemase_N"/>
    <property type="match status" value="1"/>
</dbReference>
<dbReference type="SUPFAM" id="SSF51419">
    <property type="entry name" value="PLP-binding barrel"/>
    <property type="match status" value="1"/>
</dbReference>
<dbReference type="Gene3D" id="3.20.20.10">
    <property type="entry name" value="Alanine racemase"/>
    <property type="match status" value="1"/>
</dbReference>
<reference evidence="4" key="1">
    <citation type="submission" date="2021-02" db="EMBL/GenBank/DDBJ databases">
        <authorList>
            <person name="Dougan E. K."/>
            <person name="Rhodes N."/>
            <person name="Thang M."/>
            <person name="Chan C."/>
        </authorList>
    </citation>
    <scope>NUCLEOTIDE SEQUENCE</scope>
</reference>
<evidence type="ECO:0000313" key="4">
    <source>
        <dbReference type="EMBL" id="CAE8586548.1"/>
    </source>
</evidence>
<feature type="domain" description="Alanine racemase N-terminal" evidence="3">
    <location>
        <begin position="88"/>
        <end position="257"/>
    </location>
</feature>
<comment type="caution">
    <text evidence="4">The sequence shown here is derived from an EMBL/GenBank/DDBJ whole genome shotgun (WGS) entry which is preliminary data.</text>
</comment>